<name>A0A286RCP8_9BACT</name>
<comment type="function">
    <text evidence="12">Component of the F(0) channel, it forms part of the peripheral stalk, linking F(1) to F(0). The b'-subunit is a diverged and duplicated form of b found in plants and photosynthetic bacteria.</text>
</comment>
<keyword evidence="5 15" id="KW-0812">Transmembrane</keyword>
<evidence type="ECO:0000256" key="12">
    <source>
        <dbReference type="ARBA" id="ARBA00025614"/>
    </source>
</evidence>
<dbReference type="KEGG" id="ttf:THTE_1144"/>
<keyword evidence="2 15" id="KW-0813">Transport</keyword>
<dbReference type="RefSeq" id="WP_095414260.1">
    <property type="nucleotide sequence ID" value="NZ_CP018477.1"/>
</dbReference>
<evidence type="ECO:0000256" key="10">
    <source>
        <dbReference type="ARBA" id="ARBA00023310"/>
    </source>
</evidence>
<dbReference type="Pfam" id="PF00430">
    <property type="entry name" value="ATP-synt_B"/>
    <property type="match status" value="1"/>
</dbReference>
<evidence type="ECO:0000256" key="8">
    <source>
        <dbReference type="ARBA" id="ARBA00023065"/>
    </source>
</evidence>
<accession>A0A286RCP8</accession>
<dbReference type="HAMAP" id="MF_01398">
    <property type="entry name" value="ATP_synth_b_bprime"/>
    <property type="match status" value="1"/>
</dbReference>
<evidence type="ECO:0000256" key="3">
    <source>
        <dbReference type="ARBA" id="ARBA00022475"/>
    </source>
</evidence>
<dbReference type="GO" id="GO:0005886">
    <property type="term" value="C:plasma membrane"/>
    <property type="evidence" value="ECO:0007669"/>
    <property type="project" value="UniProtKB-SubCell"/>
</dbReference>
<dbReference type="NCBIfam" id="TIGR01144">
    <property type="entry name" value="ATP_synt_b"/>
    <property type="match status" value="1"/>
</dbReference>
<comment type="subunit">
    <text evidence="15">F-type ATPases have 2 components, F(1) - the catalytic core - and F(0) - the membrane proton channel. F(1) has five subunits: alpha(3), beta(3), gamma(1), delta(1), epsilon(1). F(0) has three main subunits: a(1), b(2) and c(10-14). The alpha and beta chains form an alternating ring which encloses part of the gamma chain. F(1) is attached to F(0) by a central stalk formed by the gamma and epsilon chains, while a peripheral stalk is formed by the delta and b chains.</text>
</comment>
<proteinExistence type="inferred from homology"/>
<keyword evidence="19" id="KW-1185">Reference proteome</keyword>
<dbReference type="GO" id="GO:0046961">
    <property type="term" value="F:proton-transporting ATPase activity, rotational mechanism"/>
    <property type="evidence" value="ECO:0007669"/>
    <property type="project" value="TreeGrafter"/>
</dbReference>
<dbReference type="CDD" id="cd06503">
    <property type="entry name" value="ATP-synt_Fo_b"/>
    <property type="match status" value="1"/>
</dbReference>
<keyword evidence="3 15" id="KW-1003">Cell membrane</keyword>
<comment type="function">
    <text evidence="11 15">F(1)F(0) ATP synthase produces ATP from ADP in the presence of a proton or sodium gradient. F-type ATPases consist of two structural domains, F(1) containing the extramembraneous catalytic core and F(0) containing the membrane proton channel, linked together by a central stalk and a peripheral stalk. During catalysis, ATP synthesis in the catalytic domain of F(1) is coupled via a rotary mechanism of the central stalk subunits to proton translocation.</text>
</comment>
<dbReference type="InterPro" id="IPR005864">
    <property type="entry name" value="ATP_synth_F0_bsu_bac"/>
</dbReference>
<keyword evidence="17" id="KW-0175">Coiled coil</keyword>
<evidence type="ECO:0000313" key="19">
    <source>
        <dbReference type="Proteomes" id="UP000215086"/>
    </source>
</evidence>
<dbReference type="PANTHER" id="PTHR33445">
    <property type="entry name" value="ATP SYNTHASE SUBUNIT B', CHLOROPLASTIC"/>
    <property type="match status" value="1"/>
</dbReference>
<dbReference type="Proteomes" id="UP000215086">
    <property type="component" value="Chromosome"/>
</dbReference>
<evidence type="ECO:0000256" key="14">
    <source>
        <dbReference type="ARBA" id="ARBA00037847"/>
    </source>
</evidence>
<feature type="transmembrane region" description="Helical" evidence="15">
    <location>
        <begin position="57"/>
        <end position="75"/>
    </location>
</feature>
<dbReference type="InterPro" id="IPR050059">
    <property type="entry name" value="ATP_synthase_B_chain"/>
</dbReference>
<dbReference type="OrthoDB" id="274361at2"/>
<evidence type="ECO:0000256" key="4">
    <source>
        <dbReference type="ARBA" id="ARBA00022547"/>
    </source>
</evidence>
<evidence type="ECO:0000256" key="5">
    <source>
        <dbReference type="ARBA" id="ARBA00022692"/>
    </source>
</evidence>
<dbReference type="AlphaFoldDB" id="A0A286RCP8"/>
<keyword evidence="7 15" id="KW-1133">Transmembrane helix</keyword>
<keyword evidence="10 15" id="KW-0066">ATP synthesis</keyword>
<evidence type="ECO:0000256" key="16">
    <source>
        <dbReference type="RuleBase" id="RU003848"/>
    </source>
</evidence>
<evidence type="ECO:0000313" key="18">
    <source>
        <dbReference type="EMBL" id="ASV73746.1"/>
    </source>
</evidence>
<evidence type="ECO:0000256" key="17">
    <source>
        <dbReference type="SAM" id="Coils"/>
    </source>
</evidence>
<dbReference type="GO" id="GO:0045259">
    <property type="term" value="C:proton-transporting ATP synthase complex"/>
    <property type="evidence" value="ECO:0007669"/>
    <property type="project" value="UniProtKB-KW"/>
</dbReference>
<dbReference type="InterPro" id="IPR002146">
    <property type="entry name" value="ATP_synth_b/b'su_bac/chlpt"/>
</dbReference>
<evidence type="ECO:0000256" key="6">
    <source>
        <dbReference type="ARBA" id="ARBA00022781"/>
    </source>
</evidence>
<gene>
    <name evidence="15" type="primary">atpF</name>
    <name evidence="18" type="ORF">THTE_1144</name>
</gene>
<sequence>MVKQMSKWAALAMIALALGLGMKSAPMAWGAEAGGHGGESSVAEAVNPLDFRQDLALWTAVVFVGVLVVLRTFAWKPIARALDQREDHIRREIEDAERANAEAKRLLSEYQAKLGQAENEIRAMIEKAKQEAQQVGQSLIDKARQEAEEEYRRKLEEIERATERALQELAQRGAALAVDLAGKLVAARLDPTAHARMIEQAMEAISRQRPPGLN</sequence>
<evidence type="ECO:0000256" key="7">
    <source>
        <dbReference type="ARBA" id="ARBA00022989"/>
    </source>
</evidence>
<keyword evidence="9 15" id="KW-0472">Membrane</keyword>
<protein>
    <recommendedName>
        <fullName evidence="15">ATP synthase subunit b</fullName>
    </recommendedName>
    <alternativeName>
        <fullName evidence="15">ATP synthase F(0) sector subunit b</fullName>
    </alternativeName>
    <alternativeName>
        <fullName evidence="15">ATPase subunit I</fullName>
    </alternativeName>
    <alternativeName>
        <fullName evidence="15">F-type ATPase subunit b</fullName>
        <shortName evidence="15">F-ATPase subunit b</shortName>
    </alternativeName>
</protein>
<dbReference type="EMBL" id="CP018477">
    <property type="protein sequence ID" value="ASV73746.1"/>
    <property type="molecule type" value="Genomic_DNA"/>
</dbReference>
<feature type="coiled-coil region" evidence="17">
    <location>
        <begin position="79"/>
        <end position="172"/>
    </location>
</feature>
<reference evidence="18 19" key="1">
    <citation type="journal article" name="Front. Microbiol.">
        <title>Sugar Metabolism of the First Thermophilic Planctomycete Thermogutta terrifontis: Comparative Genomic and Transcriptomic Approaches.</title>
        <authorList>
            <person name="Elcheninov A.G."/>
            <person name="Menzel P."/>
            <person name="Gudbergsdottir S.R."/>
            <person name="Slesarev A.I."/>
            <person name="Kadnikov V.V."/>
            <person name="Krogh A."/>
            <person name="Bonch-Osmolovskaya E.A."/>
            <person name="Peng X."/>
            <person name="Kublanov I.V."/>
        </authorList>
    </citation>
    <scope>NUCLEOTIDE SEQUENCE [LARGE SCALE GENOMIC DNA]</scope>
    <source>
        <strain evidence="18 19">R1</strain>
    </source>
</reference>
<evidence type="ECO:0000256" key="2">
    <source>
        <dbReference type="ARBA" id="ARBA00022448"/>
    </source>
</evidence>
<dbReference type="PANTHER" id="PTHR33445:SF1">
    <property type="entry name" value="ATP SYNTHASE SUBUNIT B"/>
    <property type="match status" value="1"/>
</dbReference>
<evidence type="ECO:0000256" key="1">
    <source>
        <dbReference type="ARBA" id="ARBA00005513"/>
    </source>
</evidence>
<comment type="similarity">
    <text evidence="1 15 16">Belongs to the ATPase B chain family.</text>
</comment>
<comment type="subunit">
    <text evidence="13">F-type ATPases have 2 components, F(1) - the catalytic core - and F(0) - the membrane proton channel. F(1) has five subunits: alpha(3), beta(3), gamma(1), delta(1), epsilon(1). F(0) has four main subunits: a(1), b(2) and c(10-14). The alpha and beta chains form an alternating ring which encloses part of the gamma chain. F(1) is attached to F(0) by a central stalk formed by the gamma and epsilon chains, while a peripheral stalk is formed by the delta and b chains.</text>
</comment>
<organism evidence="18 19">
    <name type="scientific">Thermogutta terrifontis</name>
    <dbReference type="NCBI Taxonomy" id="1331910"/>
    <lineage>
        <taxon>Bacteria</taxon>
        <taxon>Pseudomonadati</taxon>
        <taxon>Planctomycetota</taxon>
        <taxon>Planctomycetia</taxon>
        <taxon>Pirellulales</taxon>
        <taxon>Thermoguttaceae</taxon>
        <taxon>Thermogutta</taxon>
    </lineage>
</organism>
<evidence type="ECO:0000256" key="13">
    <source>
        <dbReference type="ARBA" id="ARBA00026054"/>
    </source>
</evidence>
<comment type="subcellular location">
    <subcellularLocation>
        <location evidence="15">Cell membrane</location>
        <topology evidence="15">Single-pass membrane protein</topology>
    </subcellularLocation>
    <subcellularLocation>
        <location evidence="14">Endomembrane system</location>
        <topology evidence="14">Single-pass membrane protein</topology>
    </subcellularLocation>
</comment>
<dbReference type="GO" id="GO:0046933">
    <property type="term" value="F:proton-transporting ATP synthase activity, rotational mechanism"/>
    <property type="evidence" value="ECO:0007669"/>
    <property type="project" value="UniProtKB-UniRule"/>
</dbReference>
<evidence type="ECO:0000256" key="11">
    <source>
        <dbReference type="ARBA" id="ARBA00025198"/>
    </source>
</evidence>
<evidence type="ECO:0000256" key="15">
    <source>
        <dbReference type="HAMAP-Rule" id="MF_01398"/>
    </source>
</evidence>
<dbReference type="GO" id="GO:0012505">
    <property type="term" value="C:endomembrane system"/>
    <property type="evidence" value="ECO:0007669"/>
    <property type="project" value="UniProtKB-SubCell"/>
</dbReference>
<keyword evidence="4 15" id="KW-0138">CF(0)</keyword>
<evidence type="ECO:0000256" key="9">
    <source>
        <dbReference type="ARBA" id="ARBA00023136"/>
    </source>
</evidence>
<keyword evidence="8 15" id="KW-0406">Ion transport</keyword>
<keyword evidence="6 15" id="KW-0375">Hydrogen ion transport</keyword>